<organism evidence="2 3">
    <name type="scientific">Hoyosella rhizosphaerae</name>
    <dbReference type="NCBI Taxonomy" id="1755582"/>
    <lineage>
        <taxon>Bacteria</taxon>
        <taxon>Bacillati</taxon>
        <taxon>Actinomycetota</taxon>
        <taxon>Actinomycetes</taxon>
        <taxon>Mycobacteriales</taxon>
        <taxon>Hoyosellaceae</taxon>
        <taxon>Hoyosella</taxon>
    </lineage>
</organism>
<dbReference type="Pfam" id="PF14269">
    <property type="entry name" value="Arylsulfotran_2"/>
    <property type="match status" value="1"/>
</dbReference>
<dbReference type="PANTHER" id="PTHR35340">
    <property type="entry name" value="PQQ ENZYME REPEAT PROTEIN-RELATED"/>
    <property type="match status" value="1"/>
</dbReference>
<evidence type="ECO:0008006" key="4">
    <source>
        <dbReference type="Google" id="ProtNLM"/>
    </source>
</evidence>
<dbReference type="Proteomes" id="UP000641514">
    <property type="component" value="Unassembled WGS sequence"/>
</dbReference>
<dbReference type="AlphaFoldDB" id="A0A916X9J4"/>
<name>A0A916X9J4_9ACTN</name>
<reference evidence="2" key="1">
    <citation type="journal article" date="2014" name="Int. J. Syst. Evol. Microbiol.">
        <title>Complete genome sequence of Corynebacterium casei LMG S-19264T (=DSM 44701T), isolated from a smear-ripened cheese.</title>
        <authorList>
            <consortium name="US DOE Joint Genome Institute (JGI-PGF)"/>
            <person name="Walter F."/>
            <person name="Albersmeier A."/>
            <person name="Kalinowski J."/>
            <person name="Ruckert C."/>
        </authorList>
    </citation>
    <scope>NUCLEOTIDE SEQUENCE</scope>
    <source>
        <strain evidence="2">CGMCC 1.15478</strain>
    </source>
</reference>
<comment type="caution">
    <text evidence="2">The sequence shown here is derived from an EMBL/GenBank/DDBJ whole genome shotgun (WGS) entry which is preliminary data.</text>
</comment>
<feature type="region of interest" description="Disordered" evidence="1">
    <location>
        <begin position="311"/>
        <end position="348"/>
    </location>
</feature>
<dbReference type="EMBL" id="BMJH01000001">
    <property type="protein sequence ID" value="GGC57172.1"/>
    <property type="molecule type" value="Genomic_DNA"/>
</dbReference>
<dbReference type="SUPFAM" id="SSF50998">
    <property type="entry name" value="Quinoprotein alcohol dehydrogenase-like"/>
    <property type="match status" value="1"/>
</dbReference>
<feature type="compositionally biased region" description="Basic and acidic residues" evidence="1">
    <location>
        <begin position="317"/>
        <end position="327"/>
    </location>
</feature>
<accession>A0A916X9J4</accession>
<evidence type="ECO:0000256" key="1">
    <source>
        <dbReference type="SAM" id="MobiDB-lite"/>
    </source>
</evidence>
<dbReference type="PANTHER" id="PTHR35340:SF5">
    <property type="entry name" value="ASST-DOMAIN-CONTAINING PROTEIN"/>
    <property type="match status" value="1"/>
</dbReference>
<keyword evidence="3" id="KW-1185">Reference proteome</keyword>
<dbReference type="InterPro" id="IPR039535">
    <property type="entry name" value="ASST-like"/>
</dbReference>
<sequence>MLLAGGCIKPEVPPTFPATLDLGAETFISAPHLRPPVVKDMFKLESATTGMLLFAPHFRSSSDADEWDALIEDAAAEDSAARDAEPLAARPDAGILMVTNGGETSWFLPAWDDIELRNVAVQNLGDQQVITYWRGSVVDEQTGEGEFVIVGSDMGELRTVNAANDLRASFQDLVLTARNSALLIAHPVVRLDEGDIRTTIVQEVALDTGEVLFEWNALDHVDPSESTVEKPQDDEVPWDYFHGTSVSEGTDGSVLISARNTSTVYKVDRETGTIVWRLGGKLSDFTGDDDARFSYQNDVRWRNEGRISLLDSGIPPVDRRDSDRDSDTDTDTDTESDDEDVPLPPSRGLILGIDEVERAVTVEAEFPHPLGFSGSTAGSHQVLENGNSVVAWGSHASITEFTRDGGIVRHAVFPASMATDRAILAQWAGTPFARPALNARSNTTTTRLNMSWNGSTGVTRWRILAGDDRDDLEVIETVPRTGFETEATLDRRFGFVRVQALNAIGEVLSQSDVEEAS</sequence>
<protein>
    <recommendedName>
        <fullName evidence="4">ArsR family transcriptional regulator</fullName>
    </recommendedName>
</protein>
<evidence type="ECO:0000313" key="2">
    <source>
        <dbReference type="EMBL" id="GGC57172.1"/>
    </source>
</evidence>
<evidence type="ECO:0000313" key="3">
    <source>
        <dbReference type="Proteomes" id="UP000641514"/>
    </source>
</evidence>
<feature type="compositionally biased region" description="Acidic residues" evidence="1">
    <location>
        <begin position="328"/>
        <end position="341"/>
    </location>
</feature>
<reference evidence="2" key="2">
    <citation type="submission" date="2020-09" db="EMBL/GenBank/DDBJ databases">
        <authorList>
            <person name="Sun Q."/>
            <person name="Zhou Y."/>
        </authorList>
    </citation>
    <scope>NUCLEOTIDE SEQUENCE</scope>
    <source>
        <strain evidence="2">CGMCC 1.15478</strain>
    </source>
</reference>
<dbReference type="InterPro" id="IPR011047">
    <property type="entry name" value="Quinoprotein_ADH-like_sf"/>
</dbReference>
<proteinExistence type="predicted"/>
<gene>
    <name evidence="2" type="ORF">GCM10011410_07170</name>
</gene>
<dbReference type="InterPro" id="IPR053143">
    <property type="entry name" value="Arylsulfate_ST"/>
</dbReference>